<reference evidence="2" key="1">
    <citation type="journal article" date="2010" name="Science">
        <title>Plasticity of animal genome architecture unmasked by rapid evolution of a pelagic tunicate.</title>
        <authorList>
            <person name="Denoeud F."/>
            <person name="Henriet S."/>
            <person name="Mungpakdee S."/>
            <person name="Aury J.M."/>
            <person name="Da Silva C."/>
            <person name="Brinkmann H."/>
            <person name="Mikhaleva J."/>
            <person name="Olsen L.C."/>
            <person name="Jubin C."/>
            <person name="Canestro C."/>
            <person name="Bouquet J.M."/>
            <person name="Danks G."/>
            <person name="Poulain J."/>
            <person name="Campsteijn C."/>
            <person name="Adamski M."/>
            <person name="Cross I."/>
            <person name="Yadetie F."/>
            <person name="Muffato M."/>
            <person name="Louis A."/>
            <person name="Butcher S."/>
            <person name="Tsagkogeorga G."/>
            <person name="Konrad A."/>
            <person name="Singh S."/>
            <person name="Jensen M.F."/>
            <person name="Cong E.H."/>
            <person name="Eikeseth-Otteraa H."/>
            <person name="Noel B."/>
            <person name="Anthouard V."/>
            <person name="Porcel B.M."/>
            <person name="Kachouri-Lafond R."/>
            <person name="Nishino A."/>
            <person name="Ugolini M."/>
            <person name="Chourrout P."/>
            <person name="Nishida H."/>
            <person name="Aasland R."/>
            <person name="Huzurbazar S."/>
            <person name="Westhof E."/>
            <person name="Delsuc F."/>
            <person name="Lehrach H."/>
            <person name="Reinhardt R."/>
            <person name="Weissenbach J."/>
            <person name="Roy S.W."/>
            <person name="Artiguenave F."/>
            <person name="Postlethwait J.H."/>
            <person name="Manak J.R."/>
            <person name="Thompson E.M."/>
            <person name="Jaillon O."/>
            <person name="Du Pasquier L."/>
            <person name="Boudinot P."/>
            <person name="Liberles D.A."/>
            <person name="Volff J.N."/>
            <person name="Philippe H."/>
            <person name="Lenhard B."/>
            <person name="Roest Crollius H."/>
            <person name="Wincker P."/>
            <person name="Chourrout D."/>
        </authorList>
    </citation>
    <scope>NUCLEOTIDE SEQUENCE [LARGE SCALE GENOMIC DNA]</scope>
</reference>
<evidence type="ECO:0000313" key="3">
    <source>
        <dbReference type="Proteomes" id="UP000001307"/>
    </source>
</evidence>
<dbReference type="AlphaFoldDB" id="E4XHJ0"/>
<gene>
    <name evidence="2" type="ORF">GSOID_T00010968001</name>
</gene>
<dbReference type="PANTHER" id="PTHR48465:SF1">
    <property type="entry name" value="PROTEIN SSUH2 HOMOLOG"/>
    <property type="match status" value="1"/>
</dbReference>
<dbReference type="OrthoDB" id="10300135at2759"/>
<keyword evidence="3" id="KW-1185">Reference proteome</keyword>
<evidence type="ECO:0000256" key="1">
    <source>
        <dbReference type="SAM" id="MobiDB-lite"/>
    </source>
</evidence>
<dbReference type="EMBL" id="FN653051">
    <property type="protein sequence ID" value="CBY10138.1"/>
    <property type="molecule type" value="Genomic_DNA"/>
</dbReference>
<protein>
    <recommendedName>
        <fullName evidence="4">CR-type domain-containing protein</fullName>
    </recommendedName>
</protein>
<feature type="region of interest" description="Disordered" evidence="1">
    <location>
        <begin position="56"/>
        <end position="78"/>
    </location>
</feature>
<organism evidence="2">
    <name type="scientific">Oikopleura dioica</name>
    <name type="common">Tunicate</name>
    <dbReference type="NCBI Taxonomy" id="34765"/>
    <lineage>
        <taxon>Eukaryota</taxon>
        <taxon>Metazoa</taxon>
        <taxon>Chordata</taxon>
        <taxon>Tunicata</taxon>
        <taxon>Appendicularia</taxon>
        <taxon>Copelata</taxon>
        <taxon>Oikopleuridae</taxon>
        <taxon>Oikopleura</taxon>
    </lineage>
</organism>
<name>E4XHJ0_OIKDI</name>
<dbReference type="PANTHER" id="PTHR48465">
    <property type="entry name" value="PROTEIN SSUH2 HOMOLOG"/>
    <property type="match status" value="1"/>
</dbReference>
<proteinExistence type="predicted"/>
<dbReference type="Proteomes" id="UP000001307">
    <property type="component" value="Unassembled WGS sequence"/>
</dbReference>
<evidence type="ECO:0008006" key="4">
    <source>
        <dbReference type="Google" id="ProtNLM"/>
    </source>
</evidence>
<sequence>MAPDGNQEMRHFMIQEASSEEKIIPSAPFIPPPYTDYLRANYERRSSIVNQEIISDGTVPPAYRPRERPSGRRRSLSAEDPASFWQRVYKTESIDSEEAKKLFVKFAKKKLFYGTKPAKTGTTDQIHPSVALTIELFTLVERRQKRVVHEAIESDLEAKKIADNNDSRPDSMWDVQIELPKFYPDFEITRRIVYPGTKKIVGCDECEGITRLQCIHCSGAGHKDCWNCNAEGIVSGTRQEARHINGNNGMGSVQVQANICCMICGGRGTETCTMCGGDGHVRCDKCDQRGQVKQFEEIVIDWSTIKDYEMIGDAPVPVKWVYARRSKKVLDLDFRSSNELCSPKNFPDDVNFVMKGLAKKMKSKAKAEKLKIHRQKFEVRKTPLHTVHYIYKKKPNCYVISGYDKKVFTSYYPGDRLKCSIM</sequence>
<accession>E4XHJ0</accession>
<dbReference type="InterPro" id="IPR052789">
    <property type="entry name" value="SSUH2_homolog"/>
</dbReference>
<dbReference type="InParanoid" id="E4XHJ0"/>
<evidence type="ECO:0000313" key="2">
    <source>
        <dbReference type="EMBL" id="CBY10138.1"/>
    </source>
</evidence>